<dbReference type="FunFam" id="3.40.50.300:FF:000595">
    <property type="entry name" value="ATPase family AAA domain-containing protein 3"/>
    <property type="match status" value="1"/>
</dbReference>
<keyword evidence="8" id="KW-1185">Reference proteome</keyword>
<dbReference type="Proteomes" id="UP000516437">
    <property type="component" value="Chromosome 5"/>
</dbReference>
<feature type="chain" id="PRO_5025508699" evidence="5">
    <location>
        <begin position="29"/>
        <end position="628"/>
    </location>
</feature>
<comment type="caution">
    <text evidence="7">The sequence shown here is derived from an EMBL/GenBank/DDBJ whole genome shotgun (WGS) entry which is preliminary data.</text>
</comment>
<dbReference type="InterPro" id="IPR003593">
    <property type="entry name" value="AAA+_ATPase"/>
</dbReference>
<evidence type="ECO:0000256" key="3">
    <source>
        <dbReference type="RuleBase" id="RU003651"/>
    </source>
</evidence>
<evidence type="ECO:0000256" key="4">
    <source>
        <dbReference type="SAM" id="MobiDB-lite"/>
    </source>
</evidence>
<dbReference type="Pfam" id="PF00004">
    <property type="entry name" value="AAA"/>
    <property type="match status" value="1"/>
</dbReference>
<feature type="compositionally biased region" description="Basic and acidic residues" evidence="4">
    <location>
        <begin position="172"/>
        <end position="189"/>
    </location>
</feature>
<proteinExistence type="inferred from homology"/>
<comment type="similarity">
    <text evidence="3">Belongs to the AAA ATPase family.</text>
</comment>
<dbReference type="Pfam" id="PF12037">
    <property type="entry name" value="ATAD3_N"/>
    <property type="match status" value="1"/>
</dbReference>
<feature type="compositionally biased region" description="Polar residues" evidence="4">
    <location>
        <begin position="45"/>
        <end position="54"/>
    </location>
</feature>
<organism evidence="7 8">
    <name type="scientific">Morella rubra</name>
    <name type="common">Chinese bayberry</name>
    <dbReference type="NCBI Taxonomy" id="262757"/>
    <lineage>
        <taxon>Eukaryota</taxon>
        <taxon>Viridiplantae</taxon>
        <taxon>Streptophyta</taxon>
        <taxon>Embryophyta</taxon>
        <taxon>Tracheophyta</taxon>
        <taxon>Spermatophyta</taxon>
        <taxon>Magnoliopsida</taxon>
        <taxon>eudicotyledons</taxon>
        <taxon>Gunneridae</taxon>
        <taxon>Pentapetalae</taxon>
        <taxon>rosids</taxon>
        <taxon>fabids</taxon>
        <taxon>Fagales</taxon>
        <taxon>Myricaceae</taxon>
        <taxon>Morella</taxon>
    </lineage>
</organism>
<dbReference type="Gene3D" id="3.40.50.300">
    <property type="entry name" value="P-loop containing nucleotide triphosphate hydrolases"/>
    <property type="match status" value="1"/>
</dbReference>
<dbReference type="PANTHER" id="PTHR23075">
    <property type="entry name" value="PUTATIVE ATP-ASE"/>
    <property type="match status" value="1"/>
</dbReference>
<dbReference type="SUPFAM" id="SSF52540">
    <property type="entry name" value="P-loop containing nucleoside triphosphate hydrolases"/>
    <property type="match status" value="1"/>
</dbReference>
<dbReference type="GO" id="GO:0007005">
    <property type="term" value="P:mitochondrion organization"/>
    <property type="evidence" value="ECO:0007669"/>
    <property type="project" value="TreeGrafter"/>
</dbReference>
<dbReference type="InterPro" id="IPR027417">
    <property type="entry name" value="P-loop_NTPase"/>
</dbReference>
<dbReference type="SMART" id="SM00382">
    <property type="entry name" value="AAA"/>
    <property type="match status" value="1"/>
</dbReference>
<accession>A0A6A1VP93</accession>
<keyword evidence="5" id="KW-0732">Signal</keyword>
<evidence type="ECO:0000256" key="5">
    <source>
        <dbReference type="SAM" id="SignalP"/>
    </source>
</evidence>
<protein>
    <submittedName>
        <fullName evidence="7">ATPase family AAA domain-containing protein 3</fullName>
    </submittedName>
</protein>
<evidence type="ECO:0000256" key="2">
    <source>
        <dbReference type="ARBA" id="ARBA00022840"/>
    </source>
</evidence>
<dbReference type="OrthoDB" id="199596at2759"/>
<name>A0A6A1VP93_9ROSI</name>
<evidence type="ECO:0000256" key="1">
    <source>
        <dbReference type="ARBA" id="ARBA00022741"/>
    </source>
</evidence>
<sequence>MAASRLSSCVALAAAAASLPTVSNRAYADGPFRFYPFSSSSSSSAQGEQTSNPKSEGEDSKGSGFDPESLERGAKALREINSSPHSKQVFQVMRKQEDTRLAELAAEKIHFEAIQAQHDIERQRKLHEEQRDLIQQQAQAKAQMLRYDDELARKRIQTDHEVQRKHNVELVRMQEESSTRKEQARRATEEQIQAQQRQTEKERAEIERETIIVKAMAEAEGRAHEAKLTEEHNKRMLIERINGEREKWLAAINTTFSHIEGGFRVLLTDRSKLIMTVGGATALAAGVYTTREGARVMWGYVNRILGQPSLIRESSMARFPGSELISKAKNKVLRYSTSAGAAGDVGSKNGLSNIVLHPSLQRRIEHLARATANTKTHQAPFRNMMFYGPPGTGKTLVAREIARKSGLDYAMMTGGDVVPLGAQAVTKIHQIFDWAKKSNKGLLLFIDEADAFLCERNSKHMSEAQRSALNALLFRTGDQSRDIVLVLATNRPGDLDGAVTDRIDEVIEFPLPGEEERLKLLKLYLHKYLSGEGDNTSTWGNLFIKKPQKISIKDVSDDVIREAAQKTEGFSGREIAKLMASVQAAVYARPDCVLDTELFKEIVEYKVEEHHQRIKLAAEGGLPGYQLS</sequence>
<dbReference type="InterPro" id="IPR021911">
    <property type="entry name" value="ATAD3_N"/>
</dbReference>
<dbReference type="PANTHER" id="PTHR23075:SF13">
    <property type="entry name" value="AAA-TYPE ATPASE FAMILY PROTEIN"/>
    <property type="match status" value="1"/>
</dbReference>
<dbReference type="GO" id="GO:0005524">
    <property type="term" value="F:ATP binding"/>
    <property type="evidence" value="ECO:0007669"/>
    <property type="project" value="UniProtKB-KW"/>
</dbReference>
<dbReference type="EMBL" id="RXIC02000023">
    <property type="protein sequence ID" value="KAB1214563.1"/>
    <property type="molecule type" value="Genomic_DNA"/>
</dbReference>
<feature type="region of interest" description="Disordered" evidence="4">
    <location>
        <begin position="38"/>
        <end position="69"/>
    </location>
</feature>
<evidence type="ECO:0000259" key="6">
    <source>
        <dbReference type="SMART" id="SM00382"/>
    </source>
</evidence>
<evidence type="ECO:0000313" key="7">
    <source>
        <dbReference type="EMBL" id="KAB1214563.1"/>
    </source>
</evidence>
<reference evidence="7 8" key="1">
    <citation type="journal article" date="2019" name="Plant Biotechnol. J.">
        <title>The red bayberry genome and genetic basis of sex determination.</title>
        <authorList>
            <person name="Jia H.M."/>
            <person name="Jia H.J."/>
            <person name="Cai Q.L."/>
            <person name="Wang Y."/>
            <person name="Zhao H.B."/>
            <person name="Yang W.F."/>
            <person name="Wang G.Y."/>
            <person name="Li Y.H."/>
            <person name="Zhan D.L."/>
            <person name="Shen Y.T."/>
            <person name="Niu Q.F."/>
            <person name="Chang L."/>
            <person name="Qiu J."/>
            <person name="Zhao L."/>
            <person name="Xie H.B."/>
            <person name="Fu W.Y."/>
            <person name="Jin J."/>
            <person name="Li X.W."/>
            <person name="Jiao Y."/>
            <person name="Zhou C.C."/>
            <person name="Tu T."/>
            <person name="Chai C.Y."/>
            <person name="Gao J.L."/>
            <person name="Fan L.J."/>
            <person name="van de Weg E."/>
            <person name="Wang J.Y."/>
            <person name="Gao Z.S."/>
        </authorList>
    </citation>
    <scope>NUCLEOTIDE SEQUENCE [LARGE SCALE GENOMIC DNA]</scope>
    <source>
        <tissue evidence="7">Leaves</tissue>
    </source>
</reference>
<feature type="signal peptide" evidence="5">
    <location>
        <begin position="1"/>
        <end position="28"/>
    </location>
</feature>
<dbReference type="PROSITE" id="PS00674">
    <property type="entry name" value="AAA"/>
    <property type="match status" value="1"/>
</dbReference>
<dbReference type="InterPro" id="IPR003960">
    <property type="entry name" value="ATPase_AAA_CS"/>
</dbReference>
<evidence type="ECO:0000313" key="8">
    <source>
        <dbReference type="Proteomes" id="UP000516437"/>
    </source>
</evidence>
<keyword evidence="2 3" id="KW-0067">ATP-binding</keyword>
<keyword evidence="1 3" id="KW-0547">Nucleotide-binding</keyword>
<dbReference type="AlphaFoldDB" id="A0A6A1VP93"/>
<gene>
    <name evidence="7" type="ORF">CJ030_MR5G002503</name>
</gene>
<feature type="domain" description="AAA+ ATPase" evidence="6">
    <location>
        <begin position="380"/>
        <end position="513"/>
    </location>
</feature>
<dbReference type="GO" id="GO:0008270">
    <property type="term" value="F:zinc ion binding"/>
    <property type="evidence" value="ECO:0007669"/>
    <property type="project" value="TreeGrafter"/>
</dbReference>
<feature type="region of interest" description="Disordered" evidence="4">
    <location>
        <begin position="172"/>
        <end position="203"/>
    </location>
</feature>
<dbReference type="InterPro" id="IPR003959">
    <property type="entry name" value="ATPase_AAA_core"/>
</dbReference>
<dbReference type="GO" id="GO:0016887">
    <property type="term" value="F:ATP hydrolysis activity"/>
    <property type="evidence" value="ECO:0007669"/>
    <property type="project" value="InterPro"/>
</dbReference>
<dbReference type="GO" id="GO:0005739">
    <property type="term" value="C:mitochondrion"/>
    <property type="evidence" value="ECO:0007669"/>
    <property type="project" value="TreeGrafter"/>
</dbReference>